<keyword evidence="5" id="KW-0813">Transport</keyword>
<evidence type="ECO:0000256" key="8">
    <source>
        <dbReference type="ARBA" id="ARBA00023139"/>
    </source>
</evidence>
<dbReference type="InterPro" id="IPR024370">
    <property type="entry name" value="PBP_domain"/>
</dbReference>
<dbReference type="InterPro" id="IPR001119">
    <property type="entry name" value="SLH_dom"/>
</dbReference>
<comment type="caution">
    <text evidence="12">The sequence shown here is derived from an EMBL/GenBank/DDBJ whole genome shotgun (WGS) entry which is preliminary data.</text>
</comment>
<dbReference type="GO" id="GO:0006817">
    <property type="term" value="P:phosphate ion transport"/>
    <property type="evidence" value="ECO:0007669"/>
    <property type="project" value="UniProtKB-KW"/>
</dbReference>
<evidence type="ECO:0000256" key="9">
    <source>
        <dbReference type="ARBA" id="ARBA00023288"/>
    </source>
</evidence>
<evidence type="ECO:0000313" key="12">
    <source>
        <dbReference type="EMBL" id="HIV85721.1"/>
    </source>
</evidence>
<comment type="subcellular location">
    <subcellularLocation>
        <location evidence="2">Cell membrane</location>
        <topology evidence="2">Lipid-anchor</topology>
    </subcellularLocation>
</comment>
<protein>
    <submittedName>
        <fullName evidence="12">S-layer homology domain-containing protein</fullName>
    </submittedName>
</protein>
<evidence type="ECO:0000256" key="6">
    <source>
        <dbReference type="ARBA" id="ARBA00022729"/>
    </source>
</evidence>
<keyword evidence="7" id="KW-0677">Repeat</keyword>
<evidence type="ECO:0000256" key="4">
    <source>
        <dbReference type="ARBA" id="ARBA00011529"/>
    </source>
</evidence>
<evidence type="ECO:0000256" key="10">
    <source>
        <dbReference type="SAM" id="SignalP"/>
    </source>
</evidence>
<feature type="domain" description="SLH" evidence="11">
    <location>
        <begin position="145"/>
        <end position="202"/>
    </location>
</feature>
<name>A0A9D1PRD0_9FIRM</name>
<comment type="similarity">
    <text evidence="3">Belongs to the PstS family.</text>
</comment>
<accession>A0A9D1PRD0</accession>
<comment type="subunit">
    <text evidence="4">The complex is composed of two ATP-binding proteins (PstB), two transmembrane proteins (PstC and PstA) and a solute-binding protein (PstS).</text>
</comment>
<evidence type="ECO:0000256" key="2">
    <source>
        <dbReference type="ARBA" id="ARBA00004193"/>
    </source>
</evidence>
<dbReference type="Gene3D" id="3.40.190.10">
    <property type="entry name" value="Periplasmic binding protein-like II"/>
    <property type="match status" value="2"/>
</dbReference>
<feature type="domain" description="SLH" evidence="11">
    <location>
        <begin position="81"/>
        <end position="144"/>
    </location>
</feature>
<gene>
    <name evidence="12" type="ORF">H9900_02795</name>
</gene>
<proteinExistence type="inferred from homology"/>
<dbReference type="Pfam" id="PF00395">
    <property type="entry name" value="SLH"/>
    <property type="match status" value="2"/>
</dbReference>
<keyword evidence="5" id="KW-0592">Phosphate transport</keyword>
<dbReference type="GO" id="GO:0005886">
    <property type="term" value="C:plasma membrane"/>
    <property type="evidence" value="ECO:0007669"/>
    <property type="project" value="UniProtKB-SubCell"/>
</dbReference>
<comment type="function">
    <text evidence="1">Part of the ABC transporter complex PstSACB involved in phosphate import.</text>
</comment>
<dbReference type="EMBL" id="DXIJ01000055">
    <property type="protein sequence ID" value="HIV85721.1"/>
    <property type="molecule type" value="Genomic_DNA"/>
</dbReference>
<keyword evidence="8" id="KW-0564">Palmitate</keyword>
<keyword evidence="6 10" id="KW-0732">Signal</keyword>
<dbReference type="Proteomes" id="UP000824162">
    <property type="component" value="Unassembled WGS sequence"/>
</dbReference>
<evidence type="ECO:0000256" key="3">
    <source>
        <dbReference type="ARBA" id="ARBA00008725"/>
    </source>
</evidence>
<feature type="signal peptide" evidence="10">
    <location>
        <begin position="1"/>
        <end position="22"/>
    </location>
</feature>
<sequence>MLKRLLACCTAVCVMLPAAAYAAQPDFGQMRYIAVSDYGEAYDSYVAADTASGAVLPLSCSHGGYLYCFAGDGQNIEPKKAQPIEFGDTAGEYSNYYVNYLSSRGVVNGNPDGTFGGDMFVSRAEACAMLARLFGLEAETEEPVFSDVSASDWFCEAVSALRECGAVSDDEYFYPSRTVTREELNTMFYRILKELPGFEAPSAEFSLTGTDAADISDYAKEAYEQLAHNGYSTQTYSENGDPLYAPLEELSRFETAEIFYLYADRFMSLNLPAIARNEALEYGFDSEMPVIDGSTSSYPITQAVYISLFENAFNHPSLPEAHSKTIESYKKLIGGEADIIIVPDPSEDVISLAEQSGTELRFIPIANESLVFFTNGENSISGLSSEQIRNIYIDNAYRNWSELGGEDAAFVPYCRNNDSGSHAQMEKFFLGGGEINPDIRRENISYAMASILTDVADCAAENPGSYALGYSMYYYFNTAQMTLGPLDLKLLAVDGVEPSDETIADGSYSLATYYYAVIRADEDENSPASKMAEYLTSAAGQSCIKNAGFGALGAAQTEPAENEY</sequence>
<evidence type="ECO:0000256" key="5">
    <source>
        <dbReference type="ARBA" id="ARBA00022592"/>
    </source>
</evidence>
<organism evidence="12 13">
    <name type="scientific">Candidatus Monoglobus merdigallinarum</name>
    <dbReference type="NCBI Taxonomy" id="2838698"/>
    <lineage>
        <taxon>Bacteria</taxon>
        <taxon>Bacillati</taxon>
        <taxon>Bacillota</taxon>
        <taxon>Clostridia</taxon>
        <taxon>Monoglobales</taxon>
        <taxon>Monoglobaceae</taxon>
        <taxon>Monoglobus</taxon>
    </lineage>
</organism>
<reference evidence="12" key="2">
    <citation type="submission" date="2021-04" db="EMBL/GenBank/DDBJ databases">
        <authorList>
            <person name="Gilroy R."/>
        </authorList>
    </citation>
    <scope>NUCLEOTIDE SEQUENCE</scope>
    <source>
        <strain evidence="12">5790</strain>
    </source>
</reference>
<evidence type="ECO:0000259" key="11">
    <source>
        <dbReference type="PROSITE" id="PS51272"/>
    </source>
</evidence>
<evidence type="ECO:0000256" key="7">
    <source>
        <dbReference type="ARBA" id="ARBA00022737"/>
    </source>
</evidence>
<dbReference type="PROSITE" id="PS51272">
    <property type="entry name" value="SLH"/>
    <property type="match status" value="2"/>
</dbReference>
<keyword evidence="9" id="KW-0449">Lipoprotein</keyword>
<reference evidence="12" key="1">
    <citation type="journal article" date="2021" name="PeerJ">
        <title>Extensive microbial diversity within the chicken gut microbiome revealed by metagenomics and culture.</title>
        <authorList>
            <person name="Gilroy R."/>
            <person name="Ravi A."/>
            <person name="Getino M."/>
            <person name="Pursley I."/>
            <person name="Horton D.L."/>
            <person name="Alikhan N.F."/>
            <person name="Baker D."/>
            <person name="Gharbi K."/>
            <person name="Hall N."/>
            <person name="Watson M."/>
            <person name="Adriaenssens E.M."/>
            <person name="Foster-Nyarko E."/>
            <person name="Jarju S."/>
            <person name="Secka A."/>
            <person name="Antonio M."/>
            <person name="Oren A."/>
            <person name="Chaudhuri R.R."/>
            <person name="La Ragione R."/>
            <person name="Hildebrand F."/>
            <person name="Pallen M.J."/>
        </authorList>
    </citation>
    <scope>NUCLEOTIDE SEQUENCE</scope>
    <source>
        <strain evidence="12">5790</strain>
    </source>
</reference>
<dbReference type="Pfam" id="PF12849">
    <property type="entry name" value="PBP_like_2"/>
    <property type="match status" value="1"/>
</dbReference>
<dbReference type="AlphaFoldDB" id="A0A9D1PRD0"/>
<feature type="chain" id="PRO_5039162262" evidence="10">
    <location>
        <begin position="23"/>
        <end position="564"/>
    </location>
</feature>
<dbReference type="PANTHER" id="PTHR30570">
    <property type="entry name" value="PERIPLASMIC PHOSPHATE BINDING COMPONENT OF PHOSPHATE ABC TRANSPORTER"/>
    <property type="match status" value="1"/>
</dbReference>
<dbReference type="InterPro" id="IPR050811">
    <property type="entry name" value="Phosphate_ABC_transporter"/>
</dbReference>
<dbReference type="SUPFAM" id="SSF53850">
    <property type="entry name" value="Periplasmic binding protein-like II"/>
    <property type="match status" value="1"/>
</dbReference>
<evidence type="ECO:0000313" key="13">
    <source>
        <dbReference type="Proteomes" id="UP000824162"/>
    </source>
</evidence>
<dbReference type="PANTHER" id="PTHR30570:SF1">
    <property type="entry name" value="PHOSPHATE-BINDING PROTEIN PSTS"/>
    <property type="match status" value="1"/>
</dbReference>
<evidence type="ECO:0000256" key="1">
    <source>
        <dbReference type="ARBA" id="ARBA00002841"/>
    </source>
</evidence>